<evidence type="ECO:0000313" key="4">
    <source>
        <dbReference type="EMBL" id="CAK9265173.1"/>
    </source>
</evidence>
<feature type="region of interest" description="Disordered" evidence="2">
    <location>
        <begin position="1"/>
        <end position="251"/>
    </location>
</feature>
<dbReference type="PANTHER" id="PTHR47350:SF4">
    <property type="entry name" value="PROTEIN IWS1 HOMOLOG 1"/>
    <property type="match status" value="1"/>
</dbReference>
<dbReference type="Proteomes" id="UP001497444">
    <property type="component" value="Chromosome 17"/>
</dbReference>
<feature type="region of interest" description="Disordered" evidence="2">
    <location>
        <begin position="487"/>
        <end position="513"/>
    </location>
</feature>
<feature type="compositionally biased region" description="Basic and acidic residues" evidence="2">
    <location>
        <begin position="442"/>
        <end position="453"/>
    </location>
</feature>
<comment type="subcellular location">
    <subcellularLocation>
        <location evidence="1">Nucleus</location>
    </subcellularLocation>
</comment>
<evidence type="ECO:0000259" key="3">
    <source>
        <dbReference type="PROSITE" id="PS51319"/>
    </source>
</evidence>
<evidence type="ECO:0000313" key="5">
    <source>
        <dbReference type="Proteomes" id="UP001497444"/>
    </source>
</evidence>
<accession>A0ABP0WE83</accession>
<dbReference type="InterPro" id="IPR035441">
    <property type="entry name" value="TFIIS/LEDGF_dom_sf"/>
</dbReference>
<keyword evidence="1" id="KW-0539">Nucleus</keyword>
<keyword evidence="5" id="KW-1185">Reference proteome</keyword>
<reference evidence="4" key="1">
    <citation type="submission" date="2024-02" db="EMBL/GenBank/DDBJ databases">
        <authorList>
            <consortium name="ELIXIR-Norway"/>
            <consortium name="Elixir Norway"/>
        </authorList>
    </citation>
    <scope>NUCLEOTIDE SEQUENCE</scope>
</reference>
<feature type="compositionally biased region" description="Basic residues" evidence="2">
    <location>
        <begin position="63"/>
        <end position="73"/>
    </location>
</feature>
<dbReference type="InterPro" id="IPR044204">
    <property type="entry name" value="IWS1/2"/>
</dbReference>
<evidence type="ECO:0000256" key="1">
    <source>
        <dbReference type="PROSITE-ProRule" id="PRU00649"/>
    </source>
</evidence>
<sequence>MVERDEEGEFLYDPDEQSSSREMSPQALEQQEEEGGAGFYERSPSSAPRRPEYDDDDEETPKSKPRKRLVKKSGTREDHSPEETQQERRHRQAEEEEEEEEEAEDYVSSPVVRRKSKDREEGEIRKRVKKAKDTPVTGKKRKSAIGSSSSDKLARNTKGGVRNKGSDWEGSEFSTKKGAKEMKEMWDSVAGNGDDSEEDREGVPDDEDKNFIDDEGVPENERYISDGEQNSAGDAPQAEEAGEDDQDDDELTKFFKGGKKRKKFEHTPEEIAMFVEQFMAKLDVAAETDADLNCASKPAIEKLKMLPELMHVLEKRQLQQEFLDRGVLSSLKNWLEPLPDGSLPNINIRTGILKLLTDLPIDVEVYERREQLKKSGLGKVVMFLSRLPEETPINKKLARDLVDKWSRPLFQKSTRYEDLRSYDEERPQPQRTPLKKPASRPRLMDSRPGDDLDMLHESEELRPGDVGYRQHASRPEALPLDFVRRPESKVDPEVARNRARQQRQDERRMKMNKKLQHLKTTKKSLQASRISVEGRGVVHF</sequence>
<gene>
    <name evidence="4" type="ORF">CSSPJE1EN1_LOCUS10651</name>
</gene>
<feature type="compositionally biased region" description="Acidic residues" evidence="2">
    <location>
        <begin position="194"/>
        <end position="218"/>
    </location>
</feature>
<feature type="compositionally biased region" description="Basic and acidic residues" evidence="2">
    <location>
        <begin position="74"/>
        <end position="87"/>
    </location>
</feature>
<feature type="compositionally biased region" description="Basic and acidic residues" evidence="2">
    <location>
        <begin position="174"/>
        <end position="186"/>
    </location>
</feature>
<feature type="domain" description="TFIIS N-terminal" evidence="3">
    <location>
        <begin position="329"/>
        <end position="412"/>
    </location>
</feature>
<organism evidence="4 5">
    <name type="scientific">Sphagnum jensenii</name>
    <dbReference type="NCBI Taxonomy" id="128206"/>
    <lineage>
        <taxon>Eukaryota</taxon>
        <taxon>Viridiplantae</taxon>
        <taxon>Streptophyta</taxon>
        <taxon>Embryophyta</taxon>
        <taxon>Bryophyta</taxon>
        <taxon>Sphagnophytina</taxon>
        <taxon>Sphagnopsida</taxon>
        <taxon>Sphagnales</taxon>
        <taxon>Sphagnaceae</taxon>
        <taxon>Sphagnum</taxon>
    </lineage>
</organism>
<proteinExistence type="predicted"/>
<dbReference type="EMBL" id="OZ020112">
    <property type="protein sequence ID" value="CAK9265173.1"/>
    <property type="molecule type" value="Genomic_DNA"/>
</dbReference>
<feature type="compositionally biased region" description="Acidic residues" evidence="2">
    <location>
        <begin position="1"/>
        <end position="16"/>
    </location>
</feature>
<dbReference type="Gene3D" id="1.20.930.10">
    <property type="entry name" value="Conserved domain common to transcription factors TFIIS, elongin A, CRSP70"/>
    <property type="match status" value="1"/>
</dbReference>
<evidence type="ECO:0000256" key="2">
    <source>
        <dbReference type="SAM" id="MobiDB-lite"/>
    </source>
</evidence>
<feature type="compositionally biased region" description="Acidic residues" evidence="2">
    <location>
        <begin position="240"/>
        <end position="250"/>
    </location>
</feature>
<dbReference type="PROSITE" id="PS51319">
    <property type="entry name" value="TFIIS_N"/>
    <property type="match status" value="1"/>
</dbReference>
<dbReference type="InterPro" id="IPR017923">
    <property type="entry name" value="TFIIS_N"/>
</dbReference>
<name>A0ABP0WE83_9BRYO</name>
<feature type="compositionally biased region" description="Basic and acidic residues" evidence="2">
    <location>
        <begin position="487"/>
        <end position="509"/>
    </location>
</feature>
<protein>
    <recommendedName>
        <fullName evidence="3">TFIIS N-terminal domain-containing protein</fullName>
    </recommendedName>
</protein>
<dbReference type="Pfam" id="PF08711">
    <property type="entry name" value="Med26"/>
    <property type="match status" value="1"/>
</dbReference>
<feature type="compositionally biased region" description="Basic and acidic residues" evidence="2">
    <location>
        <begin position="418"/>
        <end position="428"/>
    </location>
</feature>
<feature type="region of interest" description="Disordered" evidence="2">
    <location>
        <begin position="418"/>
        <end position="453"/>
    </location>
</feature>
<dbReference type="PANTHER" id="PTHR47350">
    <property type="entry name" value="PROTEIN IWS1 HOMOLOG 1"/>
    <property type="match status" value="1"/>
</dbReference>
<feature type="compositionally biased region" description="Acidic residues" evidence="2">
    <location>
        <begin position="94"/>
        <end position="105"/>
    </location>
</feature>